<dbReference type="RefSeq" id="WP_066601382.1">
    <property type="nucleotide sequence ID" value="NZ_CBDAEM010000009.1"/>
</dbReference>
<dbReference type="InterPro" id="IPR036291">
    <property type="entry name" value="NAD(P)-bd_dom_sf"/>
</dbReference>
<dbReference type="InterPro" id="IPR020904">
    <property type="entry name" value="Sc_DH/Rdtase_CS"/>
</dbReference>
<dbReference type="PANTHER" id="PTHR24321:SF8">
    <property type="entry name" value="ESTRADIOL 17-BETA-DEHYDROGENASE 8-RELATED"/>
    <property type="match status" value="1"/>
</dbReference>
<reference evidence="4 5" key="1">
    <citation type="submission" date="2019-02" db="EMBL/GenBank/DDBJ databases">
        <authorList>
            <person name="Feng G."/>
        </authorList>
    </citation>
    <scope>NUCLEOTIDE SEQUENCE [LARGE SCALE GENOMIC DNA]</scope>
    <source>
        <strain evidence="4 5">CCTCC AB 2011146</strain>
    </source>
</reference>
<organism evidence="4 5">
    <name type="scientific">Sphingobium cupriresistens</name>
    <dbReference type="NCBI Taxonomy" id="1132417"/>
    <lineage>
        <taxon>Bacteria</taxon>
        <taxon>Pseudomonadati</taxon>
        <taxon>Pseudomonadota</taxon>
        <taxon>Alphaproteobacteria</taxon>
        <taxon>Sphingomonadales</taxon>
        <taxon>Sphingomonadaceae</taxon>
        <taxon>Sphingobium</taxon>
    </lineage>
</organism>
<comment type="caution">
    <text evidence="4">The sequence shown here is derived from an EMBL/GenBank/DDBJ whole genome shotgun (WGS) entry which is preliminary data.</text>
</comment>
<dbReference type="Gene3D" id="3.40.50.720">
    <property type="entry name" value="NAD(P)-binding Rossmann-like Domain"/>
    <property type="match status" value="1"/>
</dbReference>
<comment type="similarity">
    <text evidence="1">Belongs to the short-chain dehydrogenases/reductases (SDR) family.</text>
</comment>
<comment type="catalytic activity">
    <reaction evidence="3">
        <text>2,5-dichlorocyclohexa-2,5-dien-1,4-diol + NAD(+) = 2,5-dichlorohydroquinone + NADH + H(+)</text>
        <dbReference type="Rhea" id="RHEA:15741"/>
        <dbReference type="ChEBI" id="CHEBI:15378"/>
        <dbReference type="ChEBI" id="CHEBI:27545"/>
        <dbReference type="ChEBI" id="CHEBI:28975"/>
        <dbReference type="ChEBI" id="CHEBI:57540"/>
        <dbReference type="ChEBI" id="CHEBI:57945"/>
    </reaction>
</comment>
<dbReference type="Proteomes" id="UP000291572">
    <property type="component" value="Unassembled WGS sequence"/>
</dbReference>
<name>A0A8G1ZFV4_9SPHN</name>
<dbReference type="GO" id="GO:0016491">
    <property type="term" value="F:oxidoreductase activity"/>
    <property type="evidence" value="ECO:0007669"/>
    <property type="project" value="UniProtKB-KW"/>
</dbReference>
<dbReference type="PANTHER" id="PTHR24321">
    <property type="entry name" value="DEHYDROGENASES, SHORT CHAIN"/>
    <property type="match status" value="1"/>
</dbReference>
<evidence type="ECO:0000256" key="1">
    <source>
        <dbReference type="ARBA" id="ARBA00006484"/>
    </source>
</evidence>
<dbReference type="SUPFAM" id="SSF51735">
    <property type="entry name" value="NAD(P)-binding Rossmann-fold domains"/>
    <property type="match status" value="1"/>
</dbReference>
<evidence type="ECO:0000313" key="4">
    <source>
        <dbReference type="EMBL" id="RYM10870.1"/>
    </source>
</evidence>
<proteinExistence type="inferred from homology"/>
<evidence type="ECO:0000256" key="3">
    <source>
        <dbReference type="ARBA" id="ARBA00051383"/>
    </source>
</evidence>
<gene>
    <name evidence="4" type="ORF">EWH12_10645</name>
</gene>
<dbReference type="EMBL" id="SEOO01000015">
    <property type="protein sequence ID" value="RYM10870.1"/>
    <property type="molecule type" value="Genomic_DNA"/>
</dbReference>
<accession>A0A8G1ZFV4</accession>
<dbReference type="PRINTS" id="PR00081">
    <property type="entry name" value="GDHRDH"/>
</dbReference>
<sequence>MTAIDLTNKIALVTGGASGIGKACVEALLAAGAKVVIADLNGDAARALAATLGPNAAGTAADTTDEASCFAMVAFAKAQFGALHIAINNAGVTSTHTPISELSFAEWRRVAAVNMDGVFLSLKAEIPAMRDAGGGAVVNIGSVMSAVAAPGASAYTTCKHAIVGLTKAAALEGAPMGIRVNAVGPGYVETPLLQQATREKMGEIAALHALGRIAQPEEIAAAVCFLVSPLASFMTGAYHPVDGGYLAR</sequence>
<keyword evidence="2" id="KW-0560">Oxidoreductase</keyword>
<dbReference type="FunFam" id="3.40.50.720:FF:000084">
    <property type="entry name" value="Short-chain dehydrogenase reductase"/>
    <property type="match status" value="1"/>
</dbReference>
<dbReference type="NCBIfam" id="NF005559">
    <property type="entry name" value="PRK07231.1"/>
    <property type="match status" value="1"/>
</dbReference>
<dbReference type="PRINTS" id="PR00080">
    <property type="entry name" value="SDRFAMILY"/>
</dbReference>
<evidence type="ECO:0000256" key="2">
    <source>
        <dbReference type="ARBA" id="ARBA00023002"/>
    </source>
</evidence>
<dbReference type="AlphaFoldDB" id="A0A8G1ZFV4"/>
<dbReference type="OrthoDB" id="9792355at2"/>
<protein>
    <submittedName>
        <fullName evidence="4">SDR family oxidoreductase</fullName>
    </submittedName>
</protein>
<dbReference type="InterPro" id="IPR002347">
    <property type="entry name" value="SDR_fam"/>
</dbReference>
<evidence type="ECO:0000313" key="5">
    <source>
        <dbReference type="Proteomes" id="UP000291572"/>
    </source>
</evidence>
<dbReference type="PROSITE" id="PS00061">
    <property type="entry name" value="ADH_SHORT"/>
    <property type="match status" value="1"/>
</dbReference>
<dbReference type="Pfam" id="PF13561">
    <property type="entry name" value="adh_short_C2"/>
    <property type="match status" value="1"/>
</dbReference>